<comment type="similarity">
    <text evidence="4 9">Belongs to the NAD(P)-dependent epimerase/dehydratase family.</text>
</comment>
<dbReference type="GO" id="GO:0005829">
    <property type="term" value="C:cytosol"/>
    <property type="evidence" value="ECO:0007669"/>
    <property type="project" value="TreeGrafter"/>
</dbReference>
<keyword evidence="7 9" id="KW-0520">NAD</keyword>
<evidence type="ECO:0000256" key="9">
    <source>
        <dbReference type="RuleBase" id="RU366046"/>
    </source>
</evidence>
<comment type="catalytic activity">
    <reaction evidence="1 9">
        <text>UDP-alpha-D-glucose = UDP-alpha-D-galactose</text>
        <dbReference type="Rhea" id="RHEA:22168"/>
        <dbReference type="ChEBI" id="CHEBI:58885"/>
        <dbReference type="ChEBI" id="CHEBI:66914"/>
        <dbReference type="EC" id="5.1.3.2"/>
    </reaction>
</comment>
<dbReference type="Gene3D" id="3.90.25.10">
    <property type="entry name" value="UDP-galactose 4-epimerase, domain 1"/>
    <property type="match status" value="1"/>
</dbReference>
<comment type="pathway">
    <text evidence="3 9">Carbohydrate metabolism; galactose metabolism.</text>
</comment>
<evidence type="ECO:0000313" key="12">
    <source>
        <dbReference type="Proteomes" id="UP000542125"/>
    </source>
</evidence>
<proteinExistence type="inferred from homology"/>
<accession>A0A7Y9ISD6</accession>
<evidence type="ECO:0000256" key="6">
    <source>
        <dbReference type="ARBA" id="ARBA00018569"/>
    </source>
</evidence>
<dbReference type="GO" id="GO:0006012">
    <property type="term" value="P:galactose metabolic process"/>
    <property type="evidence" value="ECO:0007669"/>
    <property type="project" value="UniProtKB-UniPathway"/>
</dbReference>
<evidence type="ECO:0000256" key="4">
    <source>
        <dbReference type="ARBA" id="ARBA00007637"/>
    </source>
</evidence>
<dbReference type="AlphaFoldDB" id="A0A7Y9ISD6"/>
<feature type="domain" description="NAD(P)-binding" evidence="10">
    <location>
        <begin position="6"/>
        <end position="330"/>
    </location>
</feature>
<dbReference type="UniPathway" id="UPA00214"/>
<name>A0A7Y9ISD6_9BURK</name>
<keyword evidence="9" id="KW-0119">Carbohydrate metabolism</keyword>
<keyword evidence="12" id="KW-1185">Reference proteome</keyword>
<evidence type="ECO:0000256" key="5">
    <source>
        <dbReference type="ARBA" id="ARBA00013189"/>
    </source>
</evidence>
<reference evidence="11 12" key="1">
    <citation type="submission" date="2020-07" db="EMBL/GenBank/DDBJ databases">
        <title>Genomic Encyclopedia of Type Strains, Phase IV (KMG-V): Genome sequencing to study the core and pangenomes of soil and plant-associated prokaryotes.</title>
        <authorList>
            <person name="Whitman W."/>
        </authorList>
    </citation>
    <scope>NUCLEOTIDE SEQUENCE [LARGE SCALE GENOMIC DNA]</scope>
    <source>
        <strain evidence="11 12">SAS40</strain>
    </source>
</reference>
<dbReference type="EMBL" id="JACBYR010000001">
    <property type="protein sequence ID" value="NYE82175.1"/>
    <property type="molecule type" value="Genomic_DNA"/>
</dbReference>
<dbReference type="NCBIfam" id="NF007956">
    <property type="entry name" value="PRK10675.1"/>
    <property type="match status" value="1"/>
</dbReference>
<dbReference type="PANTHER" id="PTHR43725">
    <property type="entry name" value="UDP-GLUCOSE 4-EPIMERASE"/>
    <property type="match status" value="1"/>
</dbReference>
<dbReference type="Gene3D" id="3.40.50.720">
    <property type="entry name" value="NAD(P)-binding Rossmann-like Domain"/>
    <property type="match status" value="1"/>
</dbReference>
<dbReference type="InterPro" id="IPR036291">
    <property type="entry name" value="NAD(P)-bd_dom_sf"/>
</dbReference>
<evidence type="ECO:0000256" key="3">
    <source>
        <dbReference type="ARBA" id="ARBA00004947"/>
    </source>
</evidence>
<evidence type="ECO:0000256" key="8">
    <source>
        <dbReference type="ARBA" id="ARBA00023235"/>
    </source>
</evidence>
<protein>
    <recommendedName>
        <fullName evidence="6 9">UDP-glucose 4-epimerase</fullName>
        <ecNumber evidence="5 9">5.1.3.2</ecNumber>
    </recommendedName>
</protein>
<keyword evidence="8 9" id="KW-0413">Isomerase</keyword>
<comment type="cofactor">
    <cofactor evidence="2 9">
        <name>NAD(+)</name>
        <dbReference type="ChEBI" id="CHEBI:57540"/>
    </cofactor>
</comment>
<gene>
    <name evidence="11" type="ORF">FHW18_001446</name>
</gene>
<sequence>MQKKLLVTGGAGYIGSHTLVELIAAGYAPIVLDNLSNSDIEVLRRVKSLTGVEVPFVKADIRDEAALDKVFKDAAQDGDAIAAVIHFAALKAVGESVEDPLRYYDNNVGGTRTLLSAMLAAGVNAIIFSSSATVYGDPQFLPYTEQHPQKPTNPYGWTKFMVEQMLSDVCASNPSFSAVTLRYFNPIGAHPSGQLGEDPKGLPNNLFPFLTQVAVGKLERLRVFGNDYDTVDGTGVRDYLHVVDLAVGHVKAVKVAAEQKGFLPVNLGTGQGTSVLQMVKAFEQASGKEIPLAMMDRRAGDLPQFWADASEAHRLLGWTAERSLEDMCRDGWNWQRQNPDGYRASGDVA</sequence>
<evidence type="ECO:0000313" key="11">
    <source>
        <dbReference type="EMBL" id="NYE82175.1"/>
    </source>
</evidence>
<dbReference type="InterPro" id="IPR016040">
    <property type="entry name" value="NAD(P)-bd_dom"/>
</dbReference>
<evidence type="ECO:0000259" key="10">
    <source>
        <dbReference type="Pfam" id="PF16363"/>
    </source>
</evidence>
<dbReference type="NCBIfam" id="TIGR01179">
    <property type="entry name" value="galE"/>
    <property type="match status" value="1"/>
</dbReference>
<dbReference type="Pfam" id="PF16363">
    <property type="entry name" value="GDP_Man_Dehyd"/>
    <property type="match status" value="1"/>
</dbReference>
<dbReference type="CDD" id="cd05247">
    <property type="entry name" value="UDP_G4E_1_SDR_e"/>
    <property type="match status" value="1"/>
</dbReference>
<dbReference type="GO" id="GO:0003978">
    <property type="term" value="F:UDP-glucose 4-epimerase activity"/>
    <property type="evidence" value="ECO:0007669"/>
    <property type="project" value="UniProtKB-UniRule"/>
</dbReference>
<evidence type="ECO:0000256" key="1">
    <source>
        <dbReference type="ARBA" id="ARBA00000083"/>
    </source>
</evidence>
<organism evidence="11 12">
    <name type="scientific">Pigmentiphaga litoralis</name>
    <dbReference type="NCBI Taxonomy" id="516702"/>
    <lineage>
        <taxon>Bacteria</taxon>
        <taxon>Pseudomonadati</taxon>
        <taxon>Pseudomonadota</taxon>
        <taxon>Betaproteobacteria</taxon>
        <taxon>Burkholderiales</taxon>
        <taxon>Alcaligenaceae</taxon>
        <taxon>Pigmentiphaga</taxon>
    </lineage>
</organism>
<dbReference type="EC" id="5.1.3.2" evidence="5 9"/>
<dbReference type="RefSeq" id="WP_179584779.1">
    <property type="nucleotide sequence ID" value="NZ_JACBYR010000001.1"/>
</dbReference>
<evidence type="ECO:0000256" key="7">
    <source>
        <dbReference type="ARBA" id="ARBA00023027"/>
    </source>
</evidence>
<comment type="subunit">
    <text evidence="9">Homodimer.</text>
</comment>
<dbReference type="Proteomes" id="UP000542125">
    <property type="component" value="Unassembled WGS sequence"/>
</dbReference>
<dbReference type="InterPro" id="IPR005886">
    <property type="entry name" value="UDP_G4E"/>
</dbReference>
<evidence type="ECO:0000256" key="2">
    <source>
        <dbReference type="ARBA" id="ARBA00001911"/>
    </source>
</evidence>
<dbReference type="PANTHER" id="PTHR43725:SF47">
    <property type="entry name" value="UDP-GLUCOSE 4-EPIMERASE"/>
    <property type="match status" value="1"/>
</dbReference>
<dbReference type="SUPFAM" id="SSF51735">
    <property type="entry name" value="NAD(P)-binding Rossmann-fold domains"/>
    <property type="match status" value="1"/>
</dbReference>
<comment type="caution">
    <text evidence="11">The sequence shown here is derived from an EMBL/GenBank/DDBJ whole genome shotgun (WGS) entry which is preliminary data.</text>
</comment>